<dbReference type="OrthoDB" id="9794157at2"/>
<evidence type="ECO:0000259" key="1">
    <source>
        <dbReference type="Pfam" id="PF02589"/>
    </source>
</evidence>
<dbReference type="Proteomes" id="UP000030125">
    <property type="component" value="Unassembled WGS sequence"/>
</dbReference>
<dbReference type="EMBL" id="FUWL01000003">
    <property type="protein sequence ID" value="SJZ31220.1"/>
    <property type="molecule type" value="Genomic_DNA"/>
</dbReference>
<organism evidence="2 4">
    <name type="scientific">Porphyromonas cangingivalis</name>
    <dbReference type="NCBI Taxonomy" id="36874"/>
    <lineage>
        <taxon>Bacteria</taxon>
        <taxon>Pseudomonadati</taxon>
        <taxon>Bacteroidota</taxon>
        <taxon>Bacteroidia</taxon>
        <taxon>Bacteroidales</taxon>
        <taxon>Porphyromonadaceae</taxon>
        <taxon>Porphyromonas</taxon>
    </lineage>
</organism>
<name>A0A099WWX1_PORCN</name>
<dbReference type="STRING" id="36874.HQ34_05740"/>
<dbReference type="RefSeq" id="WP_025836586.1">
    <property type="nucleotide sequence ID" value="NZ_FUWL01000003.1"/>
</dbReference>
<evidence type="ECO:0000313" key="5">
    <source>
        <dbReference type="Proteomes" id="UP000189956"/>
    </source>
</evidence>
<evidence type="ECO:0000313" key="3">
    <source>
        <dbReference type="EMBL" id="SJZ31220.1"/>
    </source>
</evidence>
<dbReference type="PANTHER" id="PTHR43682:SF1">
    <property type="entry name" value="LACTATE UTILIZATION PROTEIN C"/>
    <property type="match status" value="1"/>
</dbReference>
<dbReference type="Pfam" id="PF02589">
    <property type="entry name" value="LUD_dom"/>
    <property type="match status" value="1"/>
</dbReference>
<dbReference type="EMBL" id="JQJD01000007">
    <property type="protein sequence ID" value="KGN82801.1"/>
    <property type="molecule type" value="Genomic_DNA"/>
</dbReference>
<dbReference type="AlphaFoldDB" id="A0A099WWX1"/>
<dbReference type="Gene3D" id="3.40.50.10420">
    <property type="entry name" value="NagB/RpiA/CoA transferase-like"/>
    <property type="match status" value="1"/>
</dbReference>
<dbReference type="InterPro" id="IPR024185">
    <property type="entry name" value="FTHF_cligase-like_sf"/>
</dbReference>
<proteinExistence type="predicted"/>
<dbReference type="PANTHER" id="PTHR43682">
    <property type="entry name" value="LACTATE UTILIZATION PROTEIN C"/>
    <property type="match status" value="1"/>
</dbReference>
<protein>
    <submittedName>
        <fullName evidence="3">L-lactate dehydrogenase complex protein LldG</fullName>
    </submittedName>
</protein>
<evidence type="ECO:0000313" key="4">
    <source>
        <dbReference type="Proteomes" id="UP000030125"/>
    </source>
</evidence>
<keyword evidence="4" id="KW-1185">Reference proteome</keyword>
<gene>
    <name evidence="2" type="ORF">HQ35_01775</name>
    <name evidence="3" type="ORF">SAMN02745205_00084</name>
</gene>
<reference evidence="3 5" key="2">
    <citation type="submission" date="2017-02" db="EMBL/GenBank/DDBJ databases">
        <authorList>
            <person name="Peterson S.W."/>
        </authorList>
    </citation>
    <scope>NUCLEOTIDE SEQUENCE [LARGE SCALE GENOMIC DNA]</scope>
    <source>
        <strain evidence="3 5">ATCC 700135</strain>
    </source>
</reference>
<sequence length="193" mass="21406">MDSKQYILDSLRKNTKEVFARPTVTIDHIKYEDRIGQFKAILEAVGGLAYEIKEGEDLSEVITRLFPEAKRIASNLEGVTCATFNPDEASTPRELNGTDLVVFRGDIGVCENGAVYYEQAFRHRAIYFIAEAICVILDKSKLVDTMHEAYALVGNELKGEFRGFISGPSKTADIEQSLVMGAHGARQCVVLLI</sequence>
<dbReference type="InterPro" id="IPR003741">
    <property type="entry name" value="LUD_dom"/>
</dbReference>
<reference evidence="2 4" key="1">
    <citation type="submission" date="2014-08" db="EMBL/GenBank/DDBJ databases">
        <title>Porphyromonas cangingivalis strain:COT-109_OH1386 Genome sequencing.</title>
        <authorList>
            <person name="Wallis C."/>
            <person name="Deusch O."/>
            <person name="O'Flynn C."/>
            <person name="Davis I."/>
            <person name="Jospin G."/>
            <person name="Darling A.E."/>
            <person name="Coil D.A."/>
            <person name="Alexiev A."/>
            <person name="Horsfall A."/>
            <person name="Kirkwood N."/>
            <person name="Harris S."/>
            <person name="Eisen J.A."/>
        </authorList>
    </citation>
    <scope>NUCLEOTIDE SEQUENCE [LARGE SCALE GENOMIC DNA]</scope>
    <source>
        <strain evidence="4">COT-109 OH1386</strain>
        <strain evidence="2">COT-109_OH1386</strain>
    </source>
</reference>
<dbReference type="InterPro" id="IPR037171">
    <property type="entry name" value="NagB/RpiA_transferase-like"/>
</dbReference>
<dbReference type="eggNOG" id="COG1556">
    <property type="taxonomic scope" value="Bacteria"/>
</dbReference>
<dbReference type="Proteomes" id="UP000189956">
    <property type="component" value="Unassembled WGS sequence"/>
</dbReference>
<accession>A0A099WWX1</accession>
<dbReference type="SUPFAM" id="SSF100950">
    <property type="entry name" value="NagB/RpiA/CoA transferase-like"/>
    <property type="match status" value="1"/>
</dbReference>
<feature type="domain" description="LUD" evidence="1">
    <location>
        <begin position="94"/>
        <end position="193"/>
    </location>
</feature>
<evidence type="ECO:0000313" key="2">
    <source>
        <dbReference type="EMBL" id="KGN82801.1"/>
    </source>
</evidence>